<organism evidence="1 2">
    <name type="scientific">Protopolystoma xenopodis</name>
    <dbReference type="NCBI Taxonomy" id="117903"/>
    <lineage>
        <taxon>Eukaryota</taxon>
        <taxon>Metazoa</taxon>
        <taxon>Spiralia</taxon>
        <taxon>Lophotrochozoa</taxon>
        <taxon>Platyhelminthes</taxon>
        <taxon>Monogenea</taxon>
        <taxon>Polyopisthocotylea</taxon>
        <taxon>Polystomatidea</taxon>
        <taxon>Polystomatidae</taxon>
        <taxon>Protopolystoma</taxon>
    </lineage>
</organism>
<reference evidence="1" key="1">
    <citation type="submission" date="2018-11" db="EMBL/GenBank/DDBJ databases">
        <authorList>
            <consortium name="Pathogen Informatics"/>
        </authorList>
    </citation>
    <scope>NUCLEOTIDE SEQUENCE</scope>
</reference>
<proteinExistence type="predicted"/>
<protein>
    <submittedName>
        <fullName evidence="1">Uncharacterized protein</fullName>
    </submittedName>
</protein>
<sequence length="74" mass="8005">MEALSKSSSCNRLQLRATVPLSAAPQRGVPPVVTVTLWNRLLAKFSSKNKVLVSHFLTEGARLPAQTMNSPSTN</sequence>
<comment type="caution">
    <text evidence="1">The sequence shown here is derived from an EMBL/GenBank/DDBJ whole genome shotgun (WGS) entry which is preliminary data.</text>
</comment>
<dbReference type="Proteomes" id="UP000784294">
    <property type="component" value="Unassembled WGS sequence"/>
</dbReference>
<keyword evidence="2" id="KW-1185">Reference proteome</keyword>
<name>A0A448WC99_9PLAT</name>
<gene>
    <name evidence="1" type="ORF">PXEA_LOCUS1722</name>
</gene>
<evidence type="ECO:0000313" key="2">
    <source>
        <dbReference type="Proteomes" id="UP000784294"/>
    </source>
</evidence>
<evidence type="ECO:0000313" key="1">
    <source>
        <dbReference type="EMBL" id="VEL08282.1"/>
    </source>
</evidence>
<accession>A0A448WC99</accession>
<dbReference type="EMBL" id="CAAALY010003574">
    <property type="protein sequence ID" value="VEL08282.1"/>
    <property type="molecule type" value="Genomic_DNA"/>
</dbReference>
<dbReference type="AlphaFoldDB" id="A0A448WC99"/>